<dbReference type="EMBL" id="GL732587">
    <property type="protein sequence ID" value="EFX73854.1"/>
    <property type="molecule type" value="Genomic_DNA"/>
</dbReference>
<accession>E9H2W0</accession>
<protein>
    <recommendedName>
        <fullName evidence="4">CCHC-type domain-containing protein</fullName>
    </recommendedName>
</protein>
<feature type="compositionally biased region" description="Polar residues" evidence="1">
    <location>
        <begin position="436"/>
        <end position="447"/>
    </location>
</feature>
<dbReference type="InParanoid" id="E9H2W0"/>
<dbReference type="AlphaFoldDB" id="E9H2W0"/>
<dbReference type="KEGG" id="dpx:DAPPUDRAFT_109390"/>
<dbReference type="Proteomes" id="UP000000305">
    <property type="component" value="Unassembled WGS sequence"/>
</dbReference>
<keyword evidence="3" id="KW-1185">Reference proteome</keyword>
<gene>
    <name evidence="2" type="ORF">DAPPUDRAFT_109390</name>
</gene>
<evidence type="ECO:0000313" key="3">
    <source>
        <dbReference type="Proteomes" id="UP000000305"/>
    </source>
</evidence>
<feature type="region of interest" description="Disordered" evidence="1">
    <location>
        <begin position="428"/>
        <end position="447"/>
    </location>
</feature>
<organism evidence="2 3">
    <name type="scientific">Daphnia pulex</name>
    <name type="common">Water flea</name>
    <dbReference type="NCBI Taxonomy" id="6669"/>
    <lineage>
        <taxon>Eukaryota</taxon>
        <taxon>Metazoa</taxon>
        <taxon>Ecdysozoa</taxon>
        <taxon>Arthropoda</taxon>
        <taxon>Crustacea</taxon>
        <taxon>Branchiopoda</taxon>
        <taxon>Diplostraca</taxon>
        <taxon>Cladocera</taxon>
        <taxon>Anomopoda</taxon>
        <taxon>Daphniidae</taxon>
        <taxon>Daphnia</taxon>
    </lineage>
</organism>
<feature type="region of interest" description="Disordered" evidence="1">
    <location>
        <begin position="85"/>
        <end position="111"/>
    </location>
</feature>
<reference evidence="2 3" key="1">
    <citation type="journal article" date="2011" name="Science">
        <title>The ecoresponsive genome of Daphnia pulex.</title>
        <authorList>
            <person name="Colbourne J.K."/>
            <person name="Pfrender M.E."/>
            <person name="Gilbert D."/>
            <person name="Thomas W.K."/>
            <person name="Tucker A."/>
            <person name="Oakley T.H."/>
            <person name="Tokishita S."/>
            <person name="Aerts A."/>
            <person name="Arnold G.J."/>
            <person name="Basu M.K."/>
            <person name="Bauer D.J."/>
            <person name="Caceres C.E."/>
            <person name="Carmel L."/>
            <person name="Casola C."/>
            <person name="Choi J.H."/>
            <person name="Detter J.C."/>
            <person name="Dong Q."/>
            <person name="Dusheyko S."/>
            <person name="Eads B.D."/>
            <person name="Frohlich T."/>
            <person name="Geiler-Samerotte K.A."/>
            <person name="Gerlach D."/>
            <person name="Hatcher P."/>
            <person name="Jogdeo S."/>
            <person name="Krijgsveld J."/>
            <person name="Kriventseva E.V."/>
            <person name="Kultz D."/>
            <person name="Laforsch C."/>
            <person name="Lindquist E."/>
            <person name="Lopez J."/>
            <person name="Manak J.R."/>
            <person name="Muller J."/>
            <person name="Pangilinan J."/>
            <person name="Patwardhan R.P."/>
            <person name="Pitluck S."/>
            <person name="Pritham E.J."/>
            <person name="Rechtsteiner A."/>
            <person name="Rho M."/>
            <person name="Rogozin I.B."/>
            <person name="Sakarya O."/>
            <person name="Salamov A."/>
            <person name="Schaack S."/>
            <person name="Shapiro H."/>
            <person name="Shiga Y."/>
            <person name="Skalitzky C."/>
            <person name="Smith Z."/>
            <person name="Souvorov A."/>
            <person name="Sung W."/>
            <person name="Tang Z."/>
            <person name="Tsuchiya D."/>
            <person name="Tu H."/>
            <person name="Vos H."/>
            <person name="Wang M."/>
            <person name="Wolf Y.I."/>
            <person name="Yamagata H."/>
            <person name="Yamada T."/>
            <person name="Ye Y."/>
            <person name="Shaw J.R."/>
            <person name="Andrews J."/>
            <person name="Crease T.J."/>
            <person name="Tang H."/>
            <person name="Lucas S.M."/>
            <person name="Robertson H.M."/>
            <person name="Bork P."/>
            <person name="Koonin E.V."/>
            <person name="Zdobnov E.M."/>
            <person name="Grigoriev I.V."/>
            <person name="Lynch M."/>
            <person name="Boore J.L."/>
        </authorList>
    </citation>
    <scope>NUCLEOTIDE SEQUENCE [LARGE SCALE GENOMIC DNA]</scope>
</reference>
<dbReference type="HOGENOM" id="CLU_612904_0_0_1"/>
<evidence type="ECO:0008006" key="4">
    <source>
        <dbReference type="Google" id="ProtNLM"/>
    </source>
</evidence>
<sequence length="447" mass="50631">MNRTYLVVDFTIAYASHESQLEALEKIIVPLQNGILGARRIVAQMEEGTDKRAALVALAEFRKKNGEYLDDDLAKVLEEKEKLEYKRERDRETAKERSNAQPKRFKGEFGAGPSGSYRGRYVPRGRGGYARGWKQPTTRDDIRKCYLCVATEHFVRNCPKNTHKWNSAEIIHSNFGREAALAVDPDSHSNTFGINEKEAEQTIFFPGSIHTEEVREFWQTNLKAGEWVMDTLKNGYVIPFGKLPQAYEEPNNASAYQDLDFVYKAVADLKETGIVKETINYGPKSILARDLSKILGKIVATEPALGPVVVMTTRAAYIDLDEAVRQRGWGTRLEEQIWASDASGFATCAYSIKGEHLYYRGVLNESERELSSGHRELLAVTKTLEYYERTGVSSGKASNIYWLTDSQNMAVLLDERIREEAYPKRSLSHHGFVPKTNHQNNPYSPVT</sequence>
<feature type="compositionally biased region" description="Basic and acidic residues" evidence="1">
    <location>
        <begin position="85"/>
        <end position="98"/>
    </location>
</feature>
<proteinExistence type="predicted"/>
<name>E9H2W0_DAPPU</name>
<dbReference type="OrthoDB" id="5980752at2759"/>
<evidence type="ECO:0000313" key="2">
    <source>
        <dbReference type="EMBL" id="EFX73854.1"/>
    </source>
</evidence>
<evidence type="ECO:0000256" key="1">
    <source>
        <dbReference type="SAM" id="MobiDB-lite"/>
    </source>
</evidence>